<feature type="compositionally biased region" description="Polar residues" evidence="1">
    <location>
        <begin position="102"/>
        <end position="114"/>
    </location>
</feature>
<dbReference type="GO" id="GO:0005509">
    <property type="term" value="F:calcium ion binding"/>
    <property type="evidence" value="ECO:0007669"/>
    <property type="project" value="InterPro"/>
</dbReference>
<dbReference type="Pfam" id="PF19077">
    <property type="entry name" value="Big_13"/>
    <property type="match status" value="1"/>
</dbReference>
<dbReference type="RefSeq" id="WP_244356142.1">
    <property type="nucleotide sequence ID" value="NZ_JAJNNZ010000004.1"/>
</dbReference>
<feature type="compositionally biased region" description="Basic and acidic residues" evidence="1">
    <location>
        <begin position="15"/>
        <end position="30"/>
    </location>
</feature>
<dbReference type="InterPro" id="IPR041690">
    <property type="entry name" value="Cadherin_5"/>
</dbReference>
<dbReference type="Pfam" id="PF17892">
    <property type="entry name" value="Cadherin_5"/>
    <property type="match status" value="5"/>
</dbReference>
<feature type="region of interest" description="Disordered" evidence="1">
    <location>
        <begin position="2754"/>
        <end position="2816"/>
    </location>
</feature>
<evidence type="ECO:0000256" key="1">
    <source>
        <dbReference type="SAM" id="MobiDB-lite"/>
    </source>
</evidence>
<dbReference type="PANTHER" id="PTHR14139:SF2">
    <property type="entry name" value="CALSYNTENIN-1"/>
    <property type="match status" value="1"/>
</dbReference>
<dbReference type="InterPro" id="IPR044016">
    <property type="entry name" value="Big_13"/>
</dbReference>
<dbReference type="PROSITE" id="PS50268">
    <property type="entry name" value="CADHERIN_2"/>
    <property type="match status" value="1"/>
</dbReference>
<dbReference type="GO" id="GO:0016020">
    <property type="term" value="C:membrane"/>
    <property type="evidence" value="ECO:0007669"/>
    <property type="project" value="InterPro"/>
</dbReference>
<protein>
    <submittedName>
        <fullName evidence="3">VCBS domain-containing protein</fullName>
    </submittedName>
</protein>
<dbReference type="InterPro" id="IPR049826">
    <property type="entry name" value="Ig-like_ice"/>
</dbReference>
<feature type="domain" description="Cadherin" evidence="2">
    <location>
        <begin position="1893"/>
        <end position="2002"/>
    </location>
</feature>
<feature type="region of interest" description="Disordered" evidence="1">
    <location>
        <begin position="102"/>
        <end position="122"/>
    </location>
</feature>
<feature type="region of interest" description="Disordered" evidence="1">
    <location>
        <begin position="1"/>
        <end position="37"/>
    </location>
</feature>
<dbReference type="NCBIfam" id="TIGR01965">
    <property type="entry name" value="VCBS_repeat"/>
    <property type="match status" value="17"/>
</dbReference>
<feature type="compositionally biased region" description="Basic and acidic residues" evidence="1">
    <location>
        <begin position="3343"/>
        <end position="3355"/>
    </location>
</feature>
<name>A0A9X2AYD6_9VIBR</name>
<evidence type="ECO:0000313" key="3">
    <source>
        <dbReference type="EMBL" id="MCJ2376527.1"/>
    </source>
</evidence>
<keyword evidence="4" id="KW-1185">Reference proteome</keyword>
<sequence>MTDKKSPVGKIKKFAVKETAKPTSKKQEQKNKRKSRRLYSSLKYEVGIPASLMLILPSLSTPSHATSSYEGDISQSKNVNDDVNAVDKSTQEALAQQVVSATNANNEQGSSKAQQEPHHHALPSHRLELHHYPLSTHINPHLVDQTEQHNTQFSVATKELSASIRDIQHKADISNSLIKQPVDYAPQMAARTISAVEDDGVLNGQLHATDRNVNETLHYTASKNVEGFILHDDGHYSFDASNPHYQHLQEGQHEKLIIPIVVTDELGNQINSQLSIDITGTNDIPNVSGGVIGSVTEDKNVASSGLLTVVGLVKVSDIDSGESHIISETLQGQFGQLTIDEQGHWQFNVNNALPSVQQLLSGESLTETFTIHTADHTPQQIVIAINGDNDNAMISGVDSGQVIENVPASKVASGQLTVVDADLNQAHFLSGDIIGAFGTLHIEQDGRWAYELDNANSTVQALGDKSTANETLMVQSADGSTHQIQITIVGTNDVPTFGGTSTASLVEDKNIHSGQMRVDGALTISDADSGQSQFNAQSLQGQFGTLTINNLGHWTYVADNSQAAIQSLKSGETVTETLLVHSVDGTEKTITVDIHGTDDQAVISGVSTASLTEDNNVHSRFMFFSAQPSPSQVQHGDLRVDGSLSISDSDSGQARFNAESLQGQYGVLTINDHGHWSYITNNAQPTIQGLKSGESVTDTMLVHSIDGTEQKISVTINGTDDKAIISGTATARLTEDKDLYSGQLRADGQLTVNDLDTGESQFRAENIHGQYGLLSINNQGHWTYTADNQQAAVQALLPGAELHEKILVHSADGTEQAIDITIQGATDAAVIAGVDKGDVTEDRDTYSPVSYLANMIHTTGKLTITDPDAGEGQFGFRSFISVAPHPEWAPYHSQLGGKLSIDKSGGWEYVIDTTKPNIQALGDGETLVDRVVIHSTDGTEHTIEVTIHGTNDAPLISQAVLLAPGVEDTRMTITTAQLLANATDVDTNDSGQLSVANLSVDHGAVHINPDGTFSFTPEKDYNGQVHFNYDVTDAHGGSTHTGASITLTATPDGAIISEVTTDHVTEDGSHSRHNAGVITELANGRLQVVDPDSGEDKFQYSQFGETAVHDPFGGMLRIDSMGNWGYSVNNANLQHLAEGQTETVVYRVHSYDGTAHELHIDVIGTNDTPTVTQVALSNGTEDTLYQMQASLFGFHDIDTGDTLHSIAITGLPPATQGKFVFDGHDIAAGQRILASDISKLQFVPAPDFNGDVQFKFTVNDGHTDSQEAINTLHFDAVGDAAVITGVDTGDVHEGHGYTAPDGSMSVGSVDDRSPDHMHGNIGKLWNDEIHTDGHLSIVDADTGESHAQTGVYYGTHGRVILQSNGDWSYFASIGQDPTGRLIDHLGKGESLTDTVTVKSLDGTTHDIVVTIHGDNDRPYCSGEVQLNSGKEDLAQTITATELLANTIDVDTNDIGKLTITNLYADHGSVLDNHDGTYIFTPDADYNGQVYFTYDVQDAHGGVTHTGATTTLAAVNDAATLTSPSTGSVTEDHTRAANSSELWTGWLNLDIQDSDSAAEAKVIQTQVNGVTHTVPSDFAMDLISSHGTFHLTQSTDGHVKWAYTADNSQSEIQGLSHGESLTDTIILVTADGTKLPLTANIQGTDDRVIIDTPNAQTAPLGSVTEDVKNSVSGMLLAHDADSKDSVTFAAGDSAGKYGSLHVDADGHWHYDLDPAKANVLGQGQRFVEGFNITATSTDGSTSTQRVEVWVDGTDDHTIISGVNHGVATEDVGTHMSTHVNIMDAVDWQALQITDVDSSNNQLTVEFSGHQYTWNLGSDLDVTTPYGKFQFHTITSGPHQGEHSWSYIGDNKNSDVQGLKAGESLQETIKLIANDGTEFPIHVEVKGTEDGVVIDSTSELGHVTENAKTSATVSGQLNAHDTDIHDQVHWTATPTSGVSGSYGTFHVDTAGQWHYDVDQSKATELGAGDEKWEYFNVEAVSSDGSQVTKRVAVVVHGHNDNPTVTADVTLTAGTEDTPIRLTPADLLANATHVDNNDRGWLRVANLSADHGTVTTNQDGSFTFTPNQDYNGVVQFSYDVIDRHGGSTSAHASVSLQAVNDLPTIHGDSTGNVIEQGIDTHGSAVGQASVQGDLATIDPDVGDSITWRVGSQTGAYGHLTVDQNGHWVYQLNDGDPVVDRLVQGAVVKDTFVISALDSSGTPVSQTVIIDVHGSNDGAIIDGQKTSSIVGTLTEDAVQSTLSGHLQLSDADSGESLFTSLSSLSGTYGNLSLDANGDWTYSLDNQLASTNALQAGQIVTERFTIQSPDGTATKTIEVRVHGHDDLATLTVHEGDRQQDLDLFAGIQGSAINDLQYSLDGVHYSQTLPAGFVLASDGHTMQVDASNPNYNHLANGVKQSIYVKYQLQEGSGANIHTSNQHALIEIIGTSDKPSVNSFSPRGVQYGGPVTGNLLVGASDPDDNAHLVLSDIQYQQGGGYHTLNAGQSHTIANVGTLSISANGDYSFDPVPGFTGQAPAMLYRVIDTTDSRAHSAQQWLTITVDANHRPQVNTLSATFDEDTDLVISQTDFGYQDTDSDPLNSITITHTPEAQHGHLILNGHVVVDGQVIGKTEISNLIFRPLANYNGSATFAYTANDGHSDSAEQHAQLTITSINDAPQIHVTPITPTTGTLSETDVDLGDTHSYQATISGGQFGQLMVDPDSGAYRYILNGSIQGMKYDASSGSYSGKDIFEVSVTDAHGAKSNLFITFSVDGQVSVPSTHGGSPLAATTVNTTPHVSSSLPTQLQSSGPQNSVTIDLQSSSDTGLSQTDDVTRDQTPTITGHTVVPFSQVDIYEGKQKIGSGFSDASGAFHIDVSSLADGVHNLTAMALAPSDVAPVVSALLPVTVDTQAPVASVSIDSVTADDVINAHESQSMLAVTGAVTGDFHVGDEVTVSVGGRQHSGKVDSHGHFSIDVPGSQLQSFSSITATLHSSDAAGNTATAFAAHHYGVDTHVGRPTITFEDAGSDHAYSKAEIARGAPGTITATVHAAADATVGEHININGVDHVLDANSLSHGIELEVAPNTIVRAVMTDEHGNVNSNLNMAAGAKPEPIVVTAPSGSHHISASLGIPTMMPSQTPVPAAQQGWKIHVNGHYQTSYTSQWGTLTIDPQTGHLSYQEHADTHTGPHGSAQNVGVHEDHFEIALQGSHQDDVLLHVRVSILSHGPGHSGKLTLGSEVLDMTVTPIASHPASPPPPPPVTQADDVLNDDVHDIGEHSLTILAELGISAAEDSQQVDAQSHENQGASSYLDKLGLETESGVHSSNEALPDDIDVVFNQSDEEASALASGGDISQGDGLLTGSEQDELNTDKEDSHHHNDDPTLPDDTQT</sequence>
<dbReference type="InterPro" id="IPR040853">
    <property type="entry name" value="RapA2_cadherin-like"/>
</dbReference>
<dbReference type="NCBIfam" id="NF033510">
    <property type="entry name" value="Ca_tandemer"/>
    <property type="match status" value="1"/>
</dbReference>
<feature type="region of interest" description="Disordered" evidence="1">
    <location>
        <begin position="3221"/>
        <end position="3241"/>
    </location>
</feature>
<dbReference type="Gene3D" id="2.60.40.10">
    <property type="entry name" value="Immunoglobulins"/>
    <property type="match status" value="14"/>
</dbReference>
<evidence type="ECO:0000259" key="2">
    <source>
        <dbReference type="PROSITE" id="PS50268"/>
    </source>
</evidence>
<dbReference type="InterPro" id="IPR010221">
    <property type="entry name" value="VCBS_dom"/>
</dbReference>
<comment type="caution">
    <text evidence="3">The sequence shown here is derived from an EMBL/GenBank/DDBJ whole genome shotgun (WGS) entry which is preliminary data.</text>
</comment>
<feature type="region of interest" description="Disordered" evidence="1">
    <location>
        <begin position="3314"/>
        <end position="3364"/>
    </location>
</feature>
<dbReference type="GO" id="GO:0007156">
    <property type="term" value="P:homophilic cell adhesion via plasma membrane adhesion molecules"/>
    <property type="evidence" value="ECO:0007669"/>
    <property type="project" value="InterPro"/>
</dbReference>
<dbReference type="PANTHER" id="PTHR14139">
    <property type="entry name" value="CALSYNTENIN"/>
    <property type="match status" value="1"/>
</dbReference>
<dbReference type="Proteomes" id="UP001139488">
    <property type="component" value="Unassembled WGS sequence"/>
</dbReference>
<dbReference type="InterPro" id="IPR002126">
    <property type="entry name" value="Cadherin-like_dom"/>
</dbReference>
<dbReference type="Pfam" id="PF17963">
    <property type="entry name" value="Big_9"/>
    <property type="match status" value="1"/>
</dbReference>
<proteinExistence type="predicted"/>
<dbReference type="NCBIfam" id="NF012211">
    <property type="entry name" value="tand_rpt_95"/>
    <property type="match status" value="4"/>
</dbReference>
<dbReference type="Gene3D" id="2.60.40.3440">
    <property type="match status" value="2"/>
</dbReference>
<dbReference type="InterPro" id="IPR013783">
    <property type="entry name" value="Ig-like_fold"/>
</dbReference>
<reference evidence="3" key="1">
    <citation type="submission" date="2021-11" db="EMBL/GenBank/DDBJ databases">
        <title>Vibrio ZSDE26 sp. nov. and Vibrio ZSDZ34 sp. nov., isolated from coastal seawater in Qingdao.</title>
        <authorList>
            <person name="Zhang P."/>
        </authorList>
    </citation>
    <scope>NUCLEOTIDE SEQUENCE</scope>
    <source>
        <strain evidence="3">ZSDZ34</strain>
    </source>
</reference>
<gene>
    <name evidence="3" type="ORF">LNL84_06725</name>
</gene>
<evidence type="ECO:0000313" key="4">
    <source>
        <dbReference type="Proteomes" id="UP001139488"/>
    </source>
</evidence>
<dbReference type="EMBL" id="JAJNNZ010000004">
    <property type="protein sequence ID" value="MCJ2376527.1"/>
    <property type="molecule type" value="Genomic_DNA"/>
</dbReference>
<dbReference type="NCBIfam" id="NF012196">
    <property type="entry name" value="Ig_like_ice"/>
    <property type="match status" value="1"/>
</dbReference>
<dbReference type="Pfam" id="PF17803">
    <property type="entry name" value="Cadherin_4"/>
    <property type="match status" value="5"/>
</dbReference>
<accession>A0A9X2AYD6</accession>
<organism evidence="3 4">
    <name type="scientific">Vibrio gelatinilyticus</name>
    <dbReference type="NCBI Taxonomy" id="2893468"/>
    <lineage>
        <taxon>Bacteria</taxon>
        <taxon>Pseudomonadati</taxon>
        <taxon>Pseudomonadota</taxon>
        <taxon>Gammaproteobacteria</taxon>
        <taxon>Vibrionales</taxon>
        <taxon>Vibrionaceae</taxon>
        <taxon>Vibrio</taxon>
    </lineage>
</organism>